<gene>
    <name evidence="1" type="ORF">O1611_g4904</name>
</gene>
<reference evidence="1" key="1">
    <citation type="submission" date="2022-12" db="EMBL/GenBank/DDBJ databases">
        <title>Genome Sequence of Lasiodiplodia mahajangana.</title>
        <authorList>
            <person name="Buettner E."/>
        </authorList>
    </citation>
    <scope>NUCLEOTIDE SEQUENCE</scope>
    <source>
        <strain evidence="1">VT137</strain>
    </source>
</reference>
<organism evidence="1 2">
    <name type="scientific">Lasiodiplodia mahajangana</name>
    <dbReference type="NCBI Taxonomy" id="1108764"/>
    <lineage>
        <taxon>Eukaryota</taxon>
        <taxon>Fungi</taxon>
        <taxon>Dikarya</taxon>
        <taxon>Ascomycota</taxon>
        <taxon>Pezizomycotina</taxon>
        <taxon>Dothideomycetes</taxon>
        <taxon>Dothideomycetes incertae sedis</taxon>
        <taxon>Botryosphaeriales</taxon>
        <taxon>Botryosphaeriaceae</taxon>
        <taxon>Lasiodiplodia</taxon>
    </lineage>
</organism>
<keyword evidence="2" id="KW-1185">Reference proteome</keyword>
<accession>A0ACC2JMN6</accession>
<dbReference type="EMBL" id="JAPUUL010000977">
    <property type="protein sequence ID" value="KAJ8128730.1"/>
    <property type="molecule type" value="Genomic_DNA"/>
</dbReference>
<sequence>MTTPEPIAIVGTGFRFPGNSDTPSDLWRNLREPQDLLVPIPDERFSNAGFYHEDASHHGHTSVRHSYLLSGRTHRQFDAQFFGISPAEANALDPQVRLLLETVYEALERSGLSMDSLRGSDTAVYAGQMLSDYEHIMSQDKDFLAKYHATGTSRAMTSNRISYFFDWHGPSMTIDTACSSSLYAVHYAVQQLRQGSSRVAVATGTNLLLDPSNYISENKLNMLSPHGRSRMWDIDADGYARGEGVAAVVLKTLSAATADGDHIECIIRETGVNQDGKTKGITLPSAKAQVDLIRDTYLRAGLDLKDPLNWPQFFEAHGTGTPGGDPIEAEAIHTAFLGSSNWRNDEPMLVGSFKTIMGHTEGTAGLAGLLRASLAIQNSTIPPNLLFNRLNPRIEPFYHNLKVPVGAQSWPTLSNGIPRRASVNSFGFGGANAHAIIESYDAVPTPENVDDENALFSPFIFSAASSTSLTSYLKEFCNYLKAEGAKANLRDLAYTLHSRRTMFRRSITFSARSSRQLLSKIETEVKSTAEDNMGTQASQVEGGLEPRILAVFTGQGAQWARMGAELIAHSPSSSATMKSLEDRLARLPPTDRPSWSLTEELLRSPETSRINTAALSQPLCTALQILLVDILRAAHIQLTGIVGHSSGEIAAAYAAGLLSAEDAICVAYYRGLYAHLAGGAEGQPGAMIAAGTSAEDIEDLLREPEFEGRAHIAAINSSSSVTVSGDAAAIEHIMVVLKDEKKFVRLLKVDKAYHSHHMGPCSAPYLSALDAIDIQVPRWSQTSWYSSVNRNDMGAMQGSSALRGPYWESNMVNPVLFMQAIENAVVAMGDVDLAIEIGAHPALKGPAGQVMLDATGRQVPYTGLLKRGVHDLDALADGLGYISQHLGKDAVNYASYESFMSGTKVFSPKLVIDLPSYCWNHKHEYWHESRLTRAYRGRRDPLHELLGHALPTSTEREMTWRNVLSPKEIPWMKGHRLQNQIVFPAAGYVAAALEASLRLTDKSLISAIELLNLDIHQALAFDNEDSSIETICSLMNIRRQKDAEIAAEFAFSADRSRTNNTLDVLATGSICIQLGEPSLSTLPPRGPKPSNLIALSESDVYEGLAKIEYHYSDHFVALHGLERKLGAVTGMIRAFEGSQLLLHPAPLDAAFQSALLALSAPNDGALWSIHVPKRIRRIRLNPKLCMLAAAKGDSFPFDAFAPDQSQGLSVFADVDIYSQESNHTMVQVEGVECVPLSPFMEKDDKVLFYTNSWGPQTPDAEKVYYDGHSTPQEYDLACRLERVAYFYLRSLLIGVPLSHPSRREGAYVPLYNYAARITSDNRPRSWTVEWESDTMEGVTDLCKADEHVVDFRLLDAIGQNLIDIAMGTTLPIETGMTDDLLGRYYREGLGMGQYSTYIVRLVQQLVHLSPRLRCLEIGAGTGGVTKPILQEIGRKISSYTFTDVSSGFFPSAKTVLEGLTDSLVFEVLDISKDPTGQGFEEESYDVVIASMVLHATPSLSETLRNARRLLKPGGYLIVLEIRHDAPVRMGTVFGAFPGWWLGQNDGRQMSPAVDNSVWDSTLRESGFSGCDTMTPEKDGFVYPLTIFVSQAVDASIMYLRDPLASSPKAIGMEQLISELLIIGGASSETSGLVGDFASLIRPFCGQIQTCHSFSDTSTLAISTATTVLSLVDLEALFFQDLIETEWDGLRTLLQNAGAVLWATQGRRSENPHANLIVGLIRSVRLEAPGLEFQSLDFEDLARCSAEVLANALLRFKAALGWKREDLDDGQRGPFALIEPEIAIETSGQAVVPRIISDYGMNNRYNSAKRPIFIASDVSDNLLSVEKADDESLHLVSQSITDTIGPRNLFTHSLLSPMKVCGYGPFYLGLALSEGPSAHFVALSTTNTSAIDVGTFLTLPVRIAPGSEAPFLQLVQMQNLVHEVLDKMNGGDHLLVHEAAPDLKRIIAQCAHDAGIKTVFTTTQTHHAEGYFHIHPNAPKRVIEKLQLDSAASFLDLSTSRESRLVADQLRDMLPTSCWCESVNAGSPGTARILSKASVAKIHKRLCHSIQNASRALVDATDLVPQSYTIIKPGDISGYKSDQLTPGLIMDWTAGKKVLTKIEPIDSRFTFSGSKTYWLAGLSGSLGISLCQWMINHGARHVVVSSRRPKVEDSWLRQMAEMGATVKVISCDMTNEAEVMATHNLICSTLPPIAGVVNGAMVLKDARLADTDLDTLKTVLRPKMDASIYLNKLFQENTLDFFMVFSSISAILGTFGQSSYSAANMFMASLVKQRRQRGLAGSVIHIGPVFGVGYIAQQKFNPLSLKMPMAYLNMSERDFHQLFAEGIVAGRANSCGPVEIITGVRQVRLDEDPQPRWASDPIMSHYLLNGKSEVLVQGNSKPKAPLKVRLLEAQNQNQVSSIIKGALLEKLGELFHLEHASSMDQTKLDATRLDDLGIDSLDAIEIRVWLMKNLQLNYPAFKILGGISIGQLVAAAVEGVAPALIPNVESPNQIAVPSISVSNPTASEVPDNSNMGSSSESSSDYDADSLTTSDPSEFVIHDGLTETAMCKSENSNASFNLSKAQSTFWISSAVFGRPSDLNFAGVCRVTGPVDVDILGMAVKAVGQRHESLRTRFRVYDGRVRQEVMKTSSLALEQRSGEAKKEVSRTVEELQKHVFNLEEGETLRVVLVSLSPTQHFLVLGTSHVYMDGMSFEVIILDIFRYYGKSPPLQKTLQYREFVRAQEHAFASGKYEVDFRYWKSQFPDFPPPLPILRVSRAKSRQSLEFFDDLKVSTKIGMATKDQIQTICRTYRTTPFHFYLACFRVLLARYADDAEDLAIGTVDANRSSNDMMGSVGVFLNAIALRFRTQLSSKFSQVLQDTRKVTYSGLKHAGLPFQSLMDRLEPPRSSTYTPIFQTFLNYRSGQGRKEKLAGCELELESVEVTKTGFDINIDIIDDASSDCRITMITRRGLYDEAEAEILLESYENLVRAFATDVTARLDEPGLHDHKRVAKAMTFSQGPFVPPSWPETVIHQIENVAQTTPDAVAVREYDGATVTYSELLGLSNGIASQLLASGAKPSSRIALLQHPTRYWIASILATLRDCEPEVVLTDERTKDDWIRLQKPDMAPINVSHTVPTDTTAIQATAAGHAMLLYTSGSSGTPKGILLKHDGIRNQIEGTGKVYGLGAGTILQQTACTFDLSYWQIFTALCYGGSLCLVPKDLRNDASAISELICRHAVSLTLATPTEYSSWLKYGGASDLRASSWKKALAGGEIVTNALLKQFRDLDKEDLSFFNVYGPTEATVLATGMEISYNGNDNDKLYESGVPAGRVLPNYSIYVVDDECRPVAPGVQGEV</sequence>
<comment type="caution">
    <text evidence="1">The sequence shown here is derived from an EMBL/GenBank/DDBJ whole genome shotgun (WGS) entry which is preliminary data.</text>
</comment>
<proteinExistence type="predicted"/>
<protein>
    <submittedName>
        <fullName evidence="1">Uncharacterized protein</fullName>
    </submittedName>
</protein>
<evidence type="ECO:0000313" key="1">
    <source>
        <dbReference type="EMBL" id="KAJ8128730.1"/>
    </source>
</evidence>
<dbReference type="Proteomes" id="UP001153332">
    <property type="component" value="Unassembled WGS sequence"/>
</dbReference>
<evidence type="ECO:0000313" key="2">
    <source>
        <dbReference type="Proteomes" id="UP001153332"/>
    </source>
</evidence>
<name>A0ACC2JMN6_9PEZI</name>